<keyword evidence="3" id="KW-1185">Reference proteome</keyword>
<name>A0A848KJY5_9NOCA</name>
<dbReference type="RefSeq" id="WP_169590113.1">
    <property type="nucleotide sequence ID" value="NZ_VCQU01000007.1"/>
</dbReference>
<evidence type="ECO:0000313" key="3">
    <source>
        <dbReference type="Proteomes" id="UP000535543"/>
    </source>
</evidence>
<evidence type="ECO:0000256" key="1">
    <source>
        <dbReference type="SAM" id="Phobius"/>
    </source>
</evidence>
<dbReference type="EMBL" id="VCQU01000007">
    <property type="protein sequence ID" value="NMN97324.1"/>
    <property type="molecule type" value="Genomic_DNA"/>
</dbReference>
<protein>
    <recommendedName>
        <fullName evidence="4">Cholesterol esterase</fullName>
    </recommendedName>
</protein>
<evidence type="ECO:0008006" key="4">
    <source>
        <dbReference type="Google" id="ProtNLM"/>
    </source>
</evidence>
<organism evidence="2 3">
    <name type="scientific">Antrihabitans stalactiti</name>
    <dbReference type="NCBI Taxonomy" id="2584121"/>
    <lineage>
        <taxon>Bacteria</taxon>
        <taxon>Bacillati</taxon>
        <taxon>Actinomycetota</taxon>
        <taxon>Actinomycetes</taxon>
        <taxon>Mycobacteriales</taxon>
        <taxon>Nocardiaceae</taxon>
        <taxon>Antrihabitans</taxon>
    </lineage>
</organism>
<dbReference type="InterPro" id="IPR046198">
    <property type="entry name" value="DUF6230"/>
</dbReference>
<accession>A0A848KJY5</accession>
<keyword evidence="1" id="KW-1133">Transmembrane helix</keyword>
<feature type="transmembrane region" description="Helical" evidence="1">
    <location>
        <begin position="20"/>
        <end position="40"/>
    </location>
</feature>
<keyword evidence="1" id="KW-0812">Transmembrane</keyword>
<dbReference type="Proteomes" id="UP000535543">
    <property type="component" value="Unassembled WGS sequence"/>
</dbReference>
<dbReference type="Pfam" id="PF19741">
    <property type="entry name" value="DUF6230"/>
    <property type="match status" value="1"/>
</dbReference>
<dbReference type="AlphaFoldDB" id="A0A848KJY5"/>
<keyword evidence="1" id="KW-0472">Membrane</keyword>
<reference evidence="2 3" key="1">
    <citation type="submission" date="2019-05" db="EMBL/GenBank/DDBJ databases">
        <authorList>
            <person name="Lee S.D."/>
        </authorList>
    </citation>
    <scope>NUCLEOTIDE SEQUENCE [LARGE SCALE GENOMIC DNA]</scope>
    <source>
        <strain evidence="2 3">YC2-7</strain>
    </source>
</reference>
<comment type="caution">
    <text evidence="2">The sequence shown here is derived from an EMBL/GenBank/DDBJ whole genome shotgun (WGS) entry which is preliminary data.</text>
</comment>
<evidence type="ECO:0000313" key="2">
    <source>
        <dbReference type="EMBL" id="NMN97324.1"/>
    </source>
</evidence>
<proteinExistence type="predicted"/>
<reference evidence="2 3" key="2">
    <citation type="submission" date="2020-06" db="EMBL/GenBank/DDBJ databases">
        <title>Antribacter stalactiti gen. nov., sp. nov., a new member of the family Nacardiaceae isolated from a cave.</title>
        <authorList>
            <person name="Kim I.S."/>
        </authorList>
    </citation>
    <scope>NUCLEOTIDE SEQUENCE [LARGE SCALE GENOMIC DNA]</scope>
    <source>
        <strain evidence="2 3">YC2-7</strain>
    </source>
</reference>
<sequence length="218" mass="22911">MIEESEEVVYRTRWGRTSIAAGLAFALVAGIGLTMFRGALAASYVATSTSGGLTASGLTTDQVGAIVRAIPVRNANSENYDEWVATFLIGHGYANSVCLTEKATLFGQTVTLMLTAGDDDPSTNEIEIEGLTLNVYDATTYLQAQGMTYINKNPGDIAIPGAPTAPGASPVEFGLEAQNAVLRGVTARVSDAELIHLPNVADLKANFLVGDRECPPVK</sequence>
<gene>
    <name evidence="2" type="ORF">FGL95_19995</name>
</gene>